<dbReference type="Proteomes" id="UP000662873">
    <property type="component" value="Chromosome"/>
</dbReference>
<feature type="region of interest" description="Disordered" evidence="1">
    <location>
        <begin position="1"/>
        <end position="21"/>
    </location>
</feature>
<reference evidence="2" key="1">
    <citation type="journal article" name="DNA Res.">
        <title>The physiological potential of anammox bacteria as revealed by their core genome structure.</title>
        <authorList>
            <person name="Okubo T."/>
            <person name="Toyoda A."/>
            <person name="Fukuhara K."/>
            <person name="Uchiyama I."/>
            <person name="Harigaya Y."/>
            <person name="Kuroiwa M."/>
            <person name="Suzuki T."/>
            <person name="Murakami Y."/>
            <person name="Suwa Y."/>
            <person name="Takami H."/>
        </authorList>
    </citation>
    <scope>NUCLEOTIDE SEQUENCE</scope>
    <source>
        <strain evidence="2">317325-2</strain>
    </source>
</reference>
<evidence type="ECO:0000256" key="1">
    <source>
        <dbReference type="SAM" id="MobiDB-lite"/>
    </source>
</evidence>
<evidence type="ECO:0000313" key="3">
    <source>
        <dbReference type="Proteomes" id="UP000662873"/>
    </source>
</evidence>
<evidence type="ECO:0000313" key="2">
    <source>
        <dbReference type="EMBL" id="BBO22928.1"/>
    </source>
</evidence>
<proteinExistence type="predicted"/>
<dbReference type="AlphaFoldDB" id="A0A809R8E6"/>
<accession>A0A809R8E6</accession>
<protein>
    <submittedName>
        <fullName evidence="2">Uncharacterized protein</fullName>
    </submittedName>
</protein>
<gene>
    <name evidence="2" type="ORF">NPRO_05230</name>
</gene>
<name>A0A809R8E6_9BACT</name>
<organism evidence="2 3">
    <name type="scientific">Candidatus Nitrosymbiomonas proteolyticus</name>
    <dbReference type="NCBI Taxonomy" id="2608984"/>
    <lineage>
        <taxon>Bacteria</taxon>
        <taxon>Bacillati</taxon>
        <taxon>Armatimonadota</taxon>
        <taxon>Armatimonadota incertae sedis</taxon>
        <taxon>Candidatus Nitrosymbiomonas</taxon>
    </lineage>
</organism>
<dbReference type="EMBL" id="AP021858">
    <property type="protein sequence ID" value="BBO22928.1"/>
    <property type="molecule type" value="Genomic_DNA"/>
</dbReference>
<sequence>MVHELEDLKGPFATFNPGDERRSFAKLNGKLPSRKTGPITQLSDHEPKLVVVRPLKR</sequence>
<dbReference type="KEGG" id="npy:NPRO_05230"/>